<dbReference type="PROSITE" id="PS50932">
    <property type="entry name" value="HTH_LACI_2"/>
    <property type="match status" value="1"/>
</dbReference>
<gene>
    <name evidence="6" type="ORF">ACFP1H_03115</name>
</gene>
<dbReference type="InterPro" id="IPR028082">
    <property type="entry name" value="Peripla_BP_I"/>
</dbReference>
<dbReference type="PRINTS" id="PR00036">
    <property type="entry name" value="HTHLACI"/>
</dbReference>
<dbReference type="InterPro" id="IPR046335">
    <property type="entry name" value="LacI/GalR-like_sensor"/>
</dbReference>
<evidence type="ECO:0000259" key="5">
    <source>
        <dbReference type="PROSITE" id="PS50932"/>
    </source>
</evidence>
<evidence type="ECO:0000256" key="4">
    <source>
        <dbReference type="ARBA" id="ARBA00023163"/>
    </source>
</evidence>
<dbReference type="CDD" id="cd01392">
    <property type="entry name" value="HTH_LacI"/>
    <property type="match status" value="1"/>
</dbReference>
<dbReference type="Pfam" id="PF13377">
    <property type="entry name" value="Peripla_BP_3"/>
    <property type="match status" value="1"/>
</dbReference>
<protein>
    <submittedName>
        <fullName evidence="6">LacI family DNA-binding transcriptional regulator</fullName>
    </submittedName>
</protein>
<reference evidence="7" key="1">
    <citation type="journal article" date="2019" name="Int. J. Syst. Evol. Microbiol.">
        <title>The Global Catalogue of Microorganisms (GCM) 10K type strain sequencing project: providing services to taxonomists for standard genome sequencing and annotation.</title>
        <authorList>
            <consortium name="The Broad Institute Genomics Platform"/>
            <consortium name="The Broad Institute Genome Sequencing Center for Infectious Disease"/>
            <person name="Wu L."/>
            <person name="Ma J."/>
        </authorList>
    </citation>
    <scope>NUCLEOTIDE SEQUENCE [LARGE SCALE GENOMIC DNA]</scope>
    <source>
        <strain evidence="7">CCM 8950</strain>
    </source>
</reference>
<dbReference type="PANTHER" id="PTHR30146">
    <property type="entry name" value="LACI-RELATED TRANSCRIPTIONAL REPRESSOR"/>
    <property type="match status" value="1"/>
</dbReference>
<dbReference type="SUPFAM" id="SSF47413">
    <property type="entry name" value="lambda repressor-like DNA-binding domains"/>
    <property type="match status" value="1"/>
</dbReference>
<evidence type="ECO:0000313" key="6">
    <source>
        <dbReference type="EMBL" id="MFC6253592.1"/>
    </source>
</evidence>
<evidence type="ECO:0000256" key="2">
    <source>
        <dbReference type="ARBA" id="ARBA00023015"/>
    </source>
</evidence>
<keyword evidence="2" id="KW-0805">Transcription regulation</keyword>
<sequence>MTENNRRITIKEIAKKAGVSIATVSRALNDRPGISLETKEHIQRIITRSGYRPSMFARNMRSQQSKMIGVIVSNTANDFFKDVNRAIQDQATKYNFTVLIINSDEDPVKERQAIKILRNYDVSGFIIASTDETIDYPSLVGNTPTVFFDRAPKSEIAQFDTVLVNNEFGAKLAVEELIRQGASKVGIVVSGVQTSGQERLKGYKQALREYQLPIDDELIYTSDVQQLKAMGYVRDLLINQKCDALFAGDNTLLMVVLEEIKLLNRTDVKVATFDNITWFNYFKQPVISVKQPTTTIGHETVDALINRMKDPQRPAKVRRLSVQLIRRS</sequence>
<feature type="domain" description="HTH lacI-type" evidence="5">
    <location>
        <begin position="8"/>
        <end position="62"/>
    </location>
</feature>
<dbReference type="GO" id="GO:0003677">
    <property type="term" value="F:DNA binding"/>
    <property type="evidence" value="ECO:0007669"/>
    <property type="project" value="UniProtKB-KW"/>
</dbReference>
<dbReference type="Gene3D" id="1.10.260.40">
    <property type="entry name" value="lambda repressor-like DNA-binding domains"/>
    <property type="match status" value="1"/>
</dbReference>
<dbReference type="InterPro" id="IPR010982">
    <property type="entry name" value="Lambda_DNA-bd_dom_sf"/>
</dbReference>
<dbReference type="PROSITE" id="PS00356">
    <property type="entry name" value="HTH_LACI_1"/>
    <property type="match status" value="1"/>
</dbReference>
<comment type="caution">
    <text evidence="6">The sequence shown here is derived from an EMBL/GenBank/DDBJ whole genome shotgun (WGS) entry which is preliminary data.</text>
</comment>
<keyword evidence="7" id="KW-1185">Reference proteome</keyword>
<dbReference type="Pfam" id="PF00356">
    <property type="entry name" value="LacI"/>
    <property type="match status" value="1"/>
</dbReference>
<dbReference type="EMBL" id="JBHSSA010000031">
    <property type="protein sequence ID" value="MFC6253592.1"/>
    <property type="molecule type" value="Genomic_DNA"/>
</dbReference>
<evidence type="ECO:0000256" key="1">
    <source>
        <dbReference type="ARBA" id="ARBA00022491"/>
    </source>
</evidence>
<dbReference type="Gene3D" id="3.40.50.2300">
    <property type="match status" value="2"/>
</dbReference>
<dbReference type="SUPFAM" id="SSF53822">
    <property type="entry name" value="Periplasmic binding protein-like I"/>
    <property type="match status" value="1"/>
</dbReference>
<dbReference type="SMART" id="SM00354">
    <property type="entry name" value="HTH_LACI"/>
    <property type="match status" value="1"/>
</dbReference>
<proteinExistence type="predicted"/>
<dbReference type="Proteomes" id="UP001596190">
    <property type="component" value="Unassembled WGS sequence"/>
</dbReference>
<keyword evidence="4" id="KW-0804">Transcription</keyword>
<keyword evidence="1" id="KW-0678">Repressor</keyword>
<evidence type="ECO:0000313" key="7">
    <source>
        <dbReference type="Proteomes" id="UP001596190"/>
    </source>
</evidence>
<dbReference type="PANTHER" id="PTHR30146:SF148">
    <property type="entry name" value="HTH-TYPE TRANSCRIPTIONAL REPRESSOR PURR-RELATED"/>
    <property type="match status" value="1"/>
</dbReference>
<organism evidence="6 7">
    <name type="scientific">Secundilactobacillus hailunensis</name>
    <dbReference type="NCBI Taxonomy" id="2559923"/>
    <lineage>
        <taxon>Bacteria</taxon>
        <taxon>Bacillati</taxon>
        <taxon>Bacillota</taxon>
        <taxon>Bacilli</taxon>
        <taxon>Lactobacillales</taxon>
        <taxon>Lactobacillaceae</taxon>
        <taxon>Secundilactobacillus</taxon>
    </lineage>
</organism>
<name>A0ABW1T7T5_9LACO</name>
<keyword evidence="3 6" id="KW-0238">DNA-binding</keyword>
<evidence type="ECO:0000256" key="3">
    <source>
        <dbReference type="ARBA" id="ARBA00023125"/>
    </source>
</evidence>
<dbReference type="RefSeq" id="WP_137630039.1">
    <property type="nucleotide sequence ID" value="NZ_BJDO01000003.1"/>
</dbReference>
<dbReference type="InterPro" id="IPR000843">
    <property type="entry name" value="HTH_LacI"/>
</dbReference>
<accession>A0ABW1T7T5</accession>